<dbReference type="PRINTS" id="PR00111">
    <property type="entry name" value="ABHYDROLASE"/>
</dbReference>
<accession>A0A7W6AIC8</accession>
<feature type="region of interest" description="Disordered" evidence="1">
    <location>
        <begin position="28"/>
        <end position="49"/>
    </location>
</feature>
<dbReference type="InterPro" id="IPR000073">
    <property type="entry name" value="AB_hydrolase_1"/>
</dbReference>
<reference evidence="6" key="2">
    <citation type="journal article" date="2019" name="Int. J. Syst. Evol. Microbiol.">
        <title>The Global Catalogue of Microorganisms (GCM) 10K type strain sequencing project: providing services to taxonomists for standard genome sequencing and annotation.</title>
        <authorList>
            <consortium name="The Broad Institute Genomics Platform"/>
            <consortium name="The Broad Institute Genome Sequencing Center for Infectious Disease"/>
            <person name="Wu L."/>
            <person name="Ma J."/>
        </authorList>
    </citation>
    <scope>NUCLEOTIDE SEQUENCE [LARGE SCALE GENOMIC DNA]</scope>
    <source>
        <strain evidence="6">NBRC 107710</strain>
    </source>
</reference>
<keyword evidence="6" id="KW-1185">Reference proteome</keyword>
<comment type="caution">
    <text evidence="4">The sequence shown here is derived from an EMBL/GenBank/DDBJ whole genome shotgun (WGS) entry which is preliminary data.</text>
</comment>
<name>A0A7W6AIC8_9HYPH</name>
<evidence type="ECO:0000256" key="1">
    <source>
        <dbReference type="SAM" id="MobiDB-lite"/>
    </source>
</evidence>
<dbReference type="Pfam" id="PF00561">
    <property type="entry name" value="Abhydrolase_1"/>
    <property type="match status" value="1"/>
</dbReference>
<dbReference type="PANTHER" id="PTHR46438:SF11">
    <property type="entry name" value="LIPASE-RELATED"/>
    <property type="match status" value="1"/>
</dbReference>
<dbReference type="EMBL" id="JACIDN010000006">
    <property type="protein sequence ID" value="MBB3903897.1"/>
    <property type="molecule type" value="Genomic_DNA"/>
</dbReference>
<dbReference type="Proteomes" id="UP000517759">
    <property type="component" value="Unassembled WGS sequence"/>
</dbReference>
<dbReference type="RefSeq" id="WP_183507267.1">
    <property type="nucleotide sequence ID" value="NZ_BSPG01000002.1"/>
</dbReference>
<evidence type="ECO:0000259" key="2">
    <source>
        <dbReference type="Pfam" id="PF00561"/>
    </source>
</evidence>
<reference evidence="4 5" key="3">
    <citation type="submission" date="2020-08" db="EMBL/GenBank/DDBJ databases">
        <title>Genomic Encyclopedia of Type Strains, Phase IV (KMG-IV): sequencing the most valuable type-strain genomes for metagenomic binning, comparative biology and taxonomic classification.</title>
        <authorList>
            <person name="Goeker M."/>
        </authorList>
    </citation>
    <scope>NUCLEOTIDE SEQUENCE [LARGE SCALE GENOMIC DNA]</scope>
    <source>
        <strain evidence="4 5">DSM 24105</strain>
    </source>
</reference>
<dbReference type="PANTHER" id="PTHR46438">
    <property type="entry name" value="ALPHA/BETA-HYDROLASES SUPERFAMILY PROTEIN"/>
    <property type="match status" value="1"/>
</dbReference>
<dbReference type="SUPFAM" id="SSF53474">
    <property type="entry name" value="alpha/beta-Hydrolases"/>
    <property type="match status" value="1"/>
</dbReference>
<sequence>MFPFGTRRSAKRATRRGLSQLAKLLKAPSNASGKRAAAAKPRKEPVRKPPGRFVEIRQLRVHYIVKGRGRPVVLVHGNGTMAEDFLISGLIERLATHYRVIAIDRPGFGYTGRPRAKIWTAAEQAELIHHVLAGLKVKRPLVVGHSWGTLVALALAASGLRELRGLVLLSGYYYPSRRADVTMSKTLAMPGIGDAARAMMNPAMGRLVAAQSFRHAFRPEMVPRRFETDFPVEIAMSATQLRAATEDASTMNAAAKQLQHTYARLELPVAILSGSADAVVDLHEQSRRLHGEIGGSSLKILPGLGHMIHYAGIGPIGRAIDTLMSPASTGGQPARRSAASALSPRST</sequence>
<evidence type="ECO:0000313" key="4">
    <source>
        <dbReference type="EMBL" id="MBB3903897.1"/>
    </source>
</evidence>
<dbReference type="EMBL" id="BSPG01000002">
    <property type="protein sequence ID" value="GLS42646.1"/>
    <property type="molecule type" value="Genomic_DNA"/>
</dbReference>
<reference evidence="3" key="4">
    <citation type="submission" date="2023-01" db="EMBL/GenBank/DDBJ databases">
        <title>Draft genome sequence of Methylobacterium brachythecii strain NBRC 107710.</title>
        <authorList>
            <person name="Sun Q."/>
            <person name="Mori K."/>
        </authorList>
    </citation>
    <scope>NUCLEOTIDE SEQUENCE</scope>
    <source>
        <strain evidence="3">NBRC 107710</strain>
    </source>
</reference>
<proteinExistence type="predicted"/>
<organism evidence="4 5">
    <name type="scientific">Methylobacterium brachythecii</name>
    <dbReference type="NCBI Taxonomy" id="1176177"/>
    <lineage>
        <taxon>Bacteria</taxon>
        <taxon>Pseudomonadati</taxon>
        <taxon>Pseudomonadota</taxon>
        <taxon>Alphaproteobacteria</taxon>
        <taxon>Hyphomicrobiales</taxon>
        <taxon>Methylobacteriaceae</taxon>
        <taxon>Methylobacterium</taxon>
    </lineage>
</organism>
<dbReference type="GO" id="GO:0016787">
    <property type="term" value="F:hydrolase activity"/>
    <property type="evidence" value="ECO:0007669"/>
    <property type="project" value="UniProtKB-KW"/>
</dbReference>
<gene>
    <name evidence="3" type="ORF">GCM10007884_06310</name>
    <name evidence="4" type="ORF">GGR33_003411</name>
</gene>
<dbReference type="InterPro" id="IPR029058">
    <property type="entry name" value="AB_hydrolase_fold"/>
</dbReference>
<dbReference type="Proteomes" id="UP001156881">
    <property type="component" value="Unassembled WGS sequence"/>
</dbReference>
<feature type="region of interest" description="Disordered" evidence="1">
    <location>
        <begin position="324"/>
        <end position="347"/>
    </location>
</feature>
<feature type="compositionally biased region" description="Low complexity" evidence="1">
    <location>
        <begin position="333"/>
        <end position="347"/>
    </location>
</feature>
<evidence type="ECO:0000313" key="6">
    <source>
        <dbReference type="Proteomes" id="UP001156881"/>
    </source>
</evidence>
<evidence type="ECO:0000313" key="3">
    <source>
        <dbReference type="EMBL" id="GLS42646.1"/>
    </source>
</evidence>
<reference evidence="3" key="1">
    <citation type="journal article" date="2014" name="Int. J. Syst. Evol. Microbiol.">
        <title>Complete genome of a new Firmicutes species belonging to the dominant human colonic microbiota ('Ruminococcus bicirculans') reveals two chromosomes and a selective capacity to utilize plant glucans.</title>
        <authorList>
            <consortium name="NISC Comparative Sequencing Program"/>
            <person name="Wegmann U."/>
            <person name="Louis P."/>
            <person name="Goesmann A."/>
            <person name="Henrissat B."/>
            <person name="Duncan S.H."/>
            <person name="Flint H.J."/>
        </authorList>
    </citation>
    <scope>NUCLEOTIDE SEQUENCE</scope>
    <source>
        <strain evidence="3">NBRC 107710</strain>
    </source>
</reference>
<dbReference type="AlphaFoldDB" id="A0A7W6AIC8"/>
<dbReference type="Gene3D" id="3.40.50.1820">
    <property type="entry name" value="alpha/beta hydrolase"/>
    <property type="match status" value="1"/>
</dbReference>
<evidence type="ECO:0000313" key="5">
    <source>
        <dbReference type="Proteomes" id="UP000517759"/>
    </source>
</evidence>
<keyword evidence="3" id="KW-0378">Hydrolase</keyword>
<protein>
    <submittedName>
        <fullName evidence="3">Alpha/beta hydrolase</fullName>
    </submittedName>
    <submittedName>
        <fullName evidence="4">Pimeloyl-ACP methyl ester carboxylesterase</fullName>
    </submittedName>
</protein>
<feature type="domain" description="AB hydrolase-1" evidence="2">
    <location>
        <begin position="71"/>
        <end position="310"/>
    </location>
</feature>